<evidence type="ECO:0000259" key="4">
    <source>
        <dbReference type="PROSITE" id="PS51387"/>
    </source>
</evidence>
<dbReference type="InterPro" id="IPR012951">
    <property type="entry name" value="BBE"/>
</dbReference>
<evidence type="ECO:0000256" key="1">
    <source>
        <dbReference type="ARBA" id="ARBA00005466"/>
    </source>
</evidence>
<dbReference type="InterPro" id="IPR006094">
    <property type="entry name" value="Oxid_FAD_bind_N"/>
</dbReference>
<dbReference type="InterPro" id="IPR016166">
    <property type="entry name" value="FAD-bd_PCMH"/>
</dbReference>
<dbReference type="SUPFAM" id="SSF56176">
    <property type="entry name" value="FAD-binding/transporter-associated domain-like"/>
    <property type="match status" value="1"/>
</dbReference>
<dbReference type="AlphaFoldDB" id="A0AA35LSN6"/>
<dbReference type="EMBL" id="CABFNP030000615">
    <property type="protein sequence ID" value="CAI6058136.1"/>
    <property type="molecule type" value="Genomic_DNA"/>
</dbReference>
<gene>
    <name evidence="5" type="ORF">CCHLO57077_00015800</name>
</gene>
<comment type="caution">
    <text evidence="5">The sequence shown here is derived from an EMBL/GenBank/DDBJ whole genome shotgun (WGS) entry which is preliminary data.</text>
</comment>
<dbReference type="Pfam" id="PF08031">
    <property type="entry name" value="BBE"/>
    <property type="match status" value="1"/>
</dbReference>
<feature type="domain" description="FAD-binding PCMH-type" evidence="4">
    <location>
        <begin position="113"/>
        <end position="300"/>
    </location>
</feature>
<dbReference type="InterPro" id="IPR050432">
    <property type="entry name" value="FAD-linked_Oxidoreductases_BP"/>
</dbReference>
<feature type="signal peptide" evidence="3">
    <location>
        <begin position="1"/>
        <end position="17"/>
    </location>
</feature>
<dbReference type="PANTHER" id="PTHR13878:SF155">
    <property type="entry name" value="ALCOHOL OXIDASE, PUTATIVE (AFU_ORTHOLOGUE AFUA_4G00430)-RELATED"/>
    <property type="match status" value="1"/>
</dbReference>
<evidence type="ECO:0000313" key="6">
    <source>
        <dbReference type="Proteomes" id="UP001160390"/>
    </source>
</evidence>
<keyword evidence="2" id="KW-0560">Oxidoreductase</keyword>
<dbReference type="GO" id="GO:0016491">
    <property type="term" value="F:oxidoreductase activity"/>
    <property type="evidence" value="ECO:0007669"/>
    <property type="project" value="UniProtKB-KW"/>
</dbReference>
<dbReference type="Pfam" id="PF01565">
    <property type="entry name" value="FAD_binding_4"/>
    <property type="match status" value="1"/>
</dbReference>
<keyword evidence="3" id="KW-0732">Signal</keyword>
<dbReference type="Proteomes" id="UP001160390">
    <property type="component" value="Unassembled WGS sequence"/>
</dbReference>
<evidence type="ECO:0000256" key="3">
    <source>
        <dbReference type="SAM" id="SignalP"/>
    </source>
</evidence>
<reference evidence="5" key="1">
    <citation type="submission" date="2023-01" db="EMBL/GenBank/DDBJ databases">
        <authorList>
            <person name="Piombo E."/>
        </authorList>
    </citation>
    <scope>NUCLEOTIDE SEQUENCE</scope>
</reference>
<sequence length="586" mass="64416">MLRLIVLIAFLATVALCHNRRCHCRPYEPCWPSDSRWQALNNSIHGNLVAVRPVGYECHDPAFDKTACEEVTAMGRNSTWRAAHPGALQWQNWEALPAANQTCYLESHRPLPCGQGRISLYSAMVESPEHIQNVVRFARRHNVRLVIKNSGHDFSGRSSTPQSLQISTNKMKTITFFDNFMARNTHGAPVSYGSAVKIGAGVLLKDLYAAVGAKGLAVVGGLSHTVGIAGGYIQGGGHSFLGTWKGMASDNALEFELITASGDLLTVNEYQHSDLFWALRGGGGGTFGVVASVTVRTFSDVPVERASLLFQISTENGTSFWNAIREIHSHLPSLNDAGGAGYYNIVPNSPQTNGTSVSSFDMVLHFLNRTDQEVVRHLFTPLVLSLRKYVGDGVFLAVDSYSQTRELFEEYLHNGSDTTGGFIILGSRMISRDFLAREQGPSRLSMALSKLRQEPGDLIRGHVVAGGRVAHNITYTALNPAWRKTVTHISIGHGWNANATLADQKAIQANITNRELPILKSLEPGKMGAYLNEADANEVDFQTSFWGENYDRLYEVKQKWDADGLFITRLGVGSEDWDEEGFCRIG</sequence>
<dbReference type="PANTHER" id="PTHR13878">
    <property type="entry name" value="GULONOLACTONE OXIDASE"/>
    <property type="match status" value="1"/>
</dbReference>
<proteinExistence type="inferred from homology"/>
<feature type="chain" id="PRO_5041375245" description="FAD-binding PCMH-type domain-containing protein" evidence="3">
    <location>
        <begin position="18"/>
        <end position="586"/>
    </location>
</feature>
<evidence type="ECO:0000313" key="5">
    <source>
        <dbReference type="EMBL" id="CAI6058136.1"/>
    </source>
</evidence>
<keyword evidence="6" id="KW-1185">Reference proteome</keyword>
<comment type="similarity">
    <text evidence="1">Belongs to the oxygen-dependent FAD-linked oxidoreductase family.</text>
</comment>
<protein>
    <recommendedName>
        <fullName evidence="4">FAD-binding PCMH-type domain-containing protein</fullName>
    </recommendedName>
</protein>
<dbReference type="PROSITE" id="PS51387">
    <property type="entry name" value="FAD_PCMH"/>
    <property type="match status" value="1"/>
</dbReference>
<name>A0AA35LSN6_9HYPO</name>
<evidence type="ECO:0000256" key="2">
    <source>
        <dbReference type="ARBA" id="ARBA00023002"/>
    </source>
</evidence>
<accession>A0AA35LSN6</accession>
<dbReference type="GO" id="GO:0071949">
    <property type="term" value="F:FAD binding"/>
    <property type="evidence" value="ECO:0007669"/>
    <property type="project" value="InterPro"/>
</dbReference>
<organism evidence="5 6">
    <name type="scientific">Clonostachys chloroleuca</name>
    <dbReference type="NCBI Taxonomy" id="1926264"/>
    <lineage>
        <taxon>Eukaryota</taxon>
        <taxon>Fungi</taxon>
        <taxon>Dikarya</taxon>
        <taxon>Ascomycota</taxon>
        <taxon>Pezizomycotina</taxon>
        <taxon>Sordariomycetes</taxon>
        <taxon>Hypocreomycetidae</taxon>
        <taxon>Hypocreales</taxon>
        <taxon>Bionectriaceae</taxon>
        <taxon>Clonostachys</taxon>
    </lineage>
</organism>
<dbReference type="Gene3D" id="3.30.465.10">
    <property type="match status" value="2"/>
</dbReference>
<dbReference type="InterPro" id="IPR016169">
    <property type="entry name" value="FAD-bd_PCMH_sub2"/>
</dbReference>
<dbReference type="InterPro" id="IPR036318">
    <property type="entry name" value="FAD-bd_PCMH-like_sf"/>
</dbReference>